<evidence type="ECO:0000313" key="2">
    <source>
        <dbReference type="Proteomes" id="UP000612055"/>
    </source>
</evidence>
<organism evidence="1 2">
    <name type="scientific">Edaphochlamys debaryana</name>
    <dbReference type="NCBI Taxonomy" id="47281"/>
    <lineage>
        <taxon>Eukaryota</taxon>
        <taxon>Viridiplantae</taxon>
        <taxon>Chlorophyta</taxon>
        <taxon>core chlorophytes</taxon>
        <taxon>Chlorophyceae</taxon>
        <taxon>CS clade</taxon>
        <taxon>Chlamydomonadales</taxon>
        <taxon>Chlamydomonadales incertae sedis</taxon>
        <taxon>Edaphochlamys</taxon>
    </lineage>
</organism>
<dbReference type="AlphaFoldDB" id="A0A835XPQ6"/>
<comment type="caution">
    <text evidence="1">The sequence shown here is derived from an EMBL/GenBank/DDBJ whole genome shotgun (WGS) entry which is preliminary data.</text>
</comment>
<proteinExistence type="predicted"/>
<protein>
    <recommendedName>
        <fullName evidence="3">Ricin B lectin domain-containing protein</fullName>
    </recommendedName>
</protein>
<dbReference type="SUPFAM" id="SSF50370">
    <property type="entry name" value="Ricin B-like lectins"/>
    <property type="match status" value="1"/>
</dbReference>
<dbReference type="Proteomes" id="UP000612055">
    <property type="component" value="Unassembled WGS sequence"/>
</dbReference>
<sequence length="132" mass="14373">MWDPAVEDHCVQALSADGDCDVQAQPCSPTLATQKWQWVSQGDGYANIKLGNQCLHVGPTLVVDVASGNKYNPALVRPCDGSDSQLFKFPVVCLDSLLGSHLVGQPIIFYNCDLTGRNVFNRAQEMTVLPHD</sequence>
<dbReference type="InterPro" id="IPR035992">
    <property type="entry name" value="Ricin_B-like_lectins"/>
</dbReference>
<gene>
    <name evidence="1" type="ORF">HYH03_013616</name>
</gene>
<evidence type="ECO:0000313" key="1">
    <source>
        <dbReference type="EMBL" id="KAG2487771.1"/>
    </source>
</evidence>
<keyword evidence="2" id="KW-1185">Reference proteome</keyword>
<reference evidence="1" key="1">
    <citation type="journal article" date="2020" name="bioRxiv">
        <title>Comparative genomics of Chlamydomonas.</title>
        <authorList>
            <person name="Craig R.J."/>
            <person name="Hasan A.R."/>
            <person name="Ness R.W."/>
            <person name="Keightley P.D."/>
        </authorList>
    </citation>
    <scope>NUCLEOTIDE SEQUENCE</scope>
    <source>
        <strain evidence="1">CCAP 11/70</strain>
    </source>
</reference>
<dbReference type="Gene3D" id="2.80.10.50">
    <property type="match status" value="1"/>
</dbReference>
<accession>A0A835XPQ6</accession>
<dbReference type="PROSITE" id="PS50231">
    <property type="entry name" value="RICIN_B_LECTIN"/>
    <property type="match status" value="1"/>
</dbReference>
<dbReference type="EMBL" id="JAEHOE010000092">
    <property type="protein sequence ID" value="KAG2487771.1"/>
    <property type="molecule type" value="Genomic_DNA"/>
</dbReference>
<dbReference type="CDD" id="cd00161">
    <property type="entry name" value="beta-trefoil_Ricin-like"/>
    <property type="match status" value="1"/>
</dbReference>
<evidence type="ECO:0008006" key="3">
    <source>
        <dbReference type="Google" id="ProtNLM"/>
    </source>
</evidence>
<name>A0A835XPQ6_9CHLO</name>